<evidence type="ECO:0000313" key="1">
    <source>
        <dbReference type="EMBL" id="CAJ0582923.1"/>
    </source>
</evidence>
<reference evidence="1" key="1">
    <citation type="submission" date="2023-06" db="EMBL/GenBank/DDBJ databases">
        <authorList>
            <person name="Delattre M."/>
        </authorList>
    </citation>
    <scope>NUCLEOTIDE SEQUENCE</scope>
    <source>
        <strain evidence="1">AF72</strain>
    </source>
</reference>
<dbReference type="EMBL" id="CATQJA010002665">
    <property type="protein sequence ID" value="CAJ0582923.1"/>
    <property type="molecule type" value="Genomic_DNA"/>
</dbReference>
<dbReference type="Proteomes" id="UP001177023">
    <property type="component" value="Unassembled WGS sequence"/>
</dbReference>
<organism evidence="1 2">
    <name type="scientific">Mesorhabditis spiculigera</name>
    <dbReference type="NCBI Taxonomy" id="96644"/>
    <lineage>
        <taxon>Eukaryota</taxon>
        <taxon>Metazoa</taxon>
        <taxon>Ecdysozoa</taxon>
        <taxon>Nematoda</taxon>
        <taxon>Chromadorea</taxon>
        <taxon>Rhabditida</taxon>
        <taxon>Rhabditina</taxon>
        <taxon>Rhabditomorpha</taxon>
        <taxon>Rhabditoidea</taxon>
        <taxon>Rhabditidae</taxon>
        <taxon>Mesorhabditinae</taxon>
        <taxon>Mesorhabditis</taxon>
    </lineage>
</organism>
<protein>
    <submittedName>
        <fullName evidence="1">Uncharacterized protein</fullName>
    </submittedName>
</protein>
<keyword evidence="2" id="KW-1185">Reference proteome</keyword>
<comment type="caution">
    <text evidence="1">The sequence shown here is derived from an EMBL/GenBank/DDBJ whole genome shotgun (WGS) entry which is preliminary data.</text>
</comment>
<gene>
    <name evidence="1" type="ORF">MSPICULIGERA_LOCUS21053</name>
</gene>
<accession>A0AA36D875</accession>
<feature type="non-terminal residue" evidence="1">
    <location>
        <position position="182"/>
    </location>
</feature>
<name>A0AA36D875_9BILA</name>
<proteinExistence type="predicted"/>
<sequence length="182" mass="20418">MKHNKLSSCFVPGSVNSHAQPFRQPLSCIGKVTPLDGQISFERFLSAVKLSLRDQEINNNNNGSMSNLYRVQSEGRLAQGTHQPKRSPPTMGVNGLDQRRVIYASNPNLRSSPNYENMLYGQVQMRPKKTTVRAQKRSIVFGIPCHRLVSKKLACRADDQCLRIVIIVLRLLAWKISCGGIQ</sequence>
<evidence type="ECO:0000313" key="2">
    <source>
        <dbReference type="Proteomes" id="UP001177023"/>
    </source>
</evidence>
<dbReference type="AlphaFoldDB" id="A0AA36D875"/>